<feature type="region of interest" description="Disordered" evidence="1">
    <location>
        <begin position="140"/>
        <end position="173"/>
    </location>
</feature>
<keyword evidence="2" id="KW-0472">Membrane</keyword>
<feature type="transmembrane region" description="Helical" evidence="2">
    <location>
        <begin position="176"/>
        <end position="199"/>
    </location>
</feature>
<gene>
    <name evidence="3" type="ORF">D9613_007317</name>
</gene>
<name>A0A8H4QHW1_9AGAR</name>
<accession>A0A8H4QHW1</accession>
<feature type="compositionally biased region" description="Polar residues" evidence="1">
    <location>
        <begin position="241"/>
        <end position="265"/>
    </location>
</feature>
<feature type="compositionally biased region" description="Low complexity" evidence="1">
    <location>
        <begin position="143"/>
        <end position="173"/>
    </location>
</feature>
<keyword evidence="2" id="KW-0812">Transmembrane</keyword>
<feature type="compositionally biased region" description="Low complexity" evidence="1">
    <location>
        <begin position="294"/>
        <end position="308"/>
    </location>
</feature>
<dbReference type="EMBL" id="JAACJL010000058">
    <property type="protein sequence ID" value="KAF4610672.1"/>
    <property type="molecule type" value="Genomic_DNA"/>
</dbReference>
<proteinExistence type="predicted"/>
<dbReference type="Gene3D" id="2.60.120.260">
    <property type="entry name" value="Galactose-binding domain-like"/>
    <property type="match status" value="1"/>
</dbReference>
<feature type="region of interest" description="Disordered" evidence="1">
    <location>
        <begin position="229"/>
        <end position="308"/>
    </location>
</feature>
<sequence length="371" mass="39966">MPLRPSIDDLNTTLIEYNGDWQTLIGSSRQWESSVHSTVEPGATATFRFRGYQVWVWGTIPAGTGSNLIDIAIDDESPTRITRKSNGSAVFNEPYFESPMLRDTFHKVVITNRGSNADQNTEFMLDRFEFETSEEIPLFAPASSSQSPTSSSQTQTPTSSPNSTIEESSSGSKTPVGAITGAVIGVLALLVLILGFLLWRRRRSAQGKHADNEKPAPCTILTNQSVLEPTPFPIDDVGTASAGSASHPLNASSSDSGNRPVQGYTSEKARLQNALQSASNSGQRIPSSMSVPRTMPSTTSLATSTTPLSPNAGSISMYTNSSTHPDVTMPRIPAVVEAVSAETVEPFDNSIPPPSYWQNERAQSNDETTRH</sequence>
<keyword evidence="4" id="KW-1185">Reference proteome</keyword>
<feature type="region of interest" description="Disordered" evidence="1">
    <location>
        <begin position="345"/>
        <end position="371"/>
    </location>
</feature>
<organism evidence="3 4">
    <name type="scientific">Agrocybe pediades</name>
    <dbReference type="NCBI Taxonomy" id="84607"/>
    <lineage>
        <taxon>Eukaryota</taxon>
        <taxon>Fungi</taxon>
        <taxon>Dikarya</taxon>
        <taxon>Basidiomycota</taxon>
        <taxon>Agaricomycotina</taxon>
        <taxon>Agaricomycetes</taxon>
        <taxon>Agaricomycetidae</taxon>
        <taxon>Agaricales</taxon>
        <taxon>Agaricineae</taxon>
        <taxon>Strophariaceae</taxon>
        <taxon>Agrocybe</taxon>
    </lineage>
</organism>
<evidence type="ECO:0000256" key="2">
    <source>
        <dbReference type="SAM" id="Phobius"/>
    </source>
</evidence>
<dbReference type="AlphaFoldDB" id="A0A8H4QHW1"/>
<protein>
    <submittedName>
        <fullName evidence="3">Uncharacterized protein</fullName>
    </submittedName>
</protein>
<evidence type="ECO:0000256" key="1">
    <source>
        <dbReference type="SAM" id="MobiDB-lite"/>
    </source>
</evidence>
<keyword evidence="2" id="KW-1133">Transmembrane helix</keyword>
<reference evidence="3 4" key="1">
    <citation type="submission" date="2019-12" db="EMBL/GenBank/DDBJ databases">
        <authorList>
            <person name="Floudas D."/>
            <person name="Bentzer J."/>
            <person name="Ahren D."/>
            <person name="Johansson T."/>
            <person name="Persson P."/>
            <person name="Tunlid A."/>
        </authorList>
    </citation>
    <scope>NUCLEOTIDE SEQUENCE [LARGE SCALE GENOMIC DNA]</scope>
    <source>
        <strain evidence="3 4">CBS 102.39</strain>
    </source>
</reference>
<evidence type="ECO:0000313" key="4">
    <source>
        <dbReference type="Proteomes" id="UP000521872"/>
    </source>
</evidence>
<comment type="caution">
    <text evidence="3">The sequence shown here is derived from an EMBL/GenBank/DDBJ whole genome shotgun (WGS) entry which is preliminary data.</text>
</comment>
<evidence type="ECO:0000313" key="3">
    <source>
        <dbReference type="EMBL" id="KAF4610672.1"/>
    </source>
</evidence>
<feature type="compositionally biased region" description="Polar residues" evidence="1">
    <location>
        <begin position="273"/>
        <end position="291"/>
    </location>
</feature>
<dbReference type="Proteomes" id="UP000521872">
    <property type="component" value="Unassembled WGS sequence"/>
</dbReference>